<accession>A0A0F8WDX2</accession>
<proteinExistence type="predicted"/>
<evidence type="ECO:0000259" key="1">
    <source>
        <dbReference type="PROSITE" id="PS51766"/>
    </source>
</evidence>
<dbReference type="PROSITE" id="PS51766">
    <property type="entry name" value="DOCKERIN"/>
    <property type="match status" value="1"/>
</dbReference>
<dbReference type="Pfam" id="PF08309">
    <property type="entry name" value="LVIVD"/>
    <property type="match status" value="2"/>
</dbReference>
<reference evidence="2" key="1">
    <citation type="journal article" date="2015" name="Nature">
        <title>Complex archaea that bridge the gap between prokaryotes and eukaryotes.</title>
        <authorList>
            <person name="Spang A."/>
            <person name="Saw J.H."/>
            <person name="Jorgensen S.L."/>
            <person name="Zaremba-Niedzwiedzka K."/>
            <person name="Martijn J."/>
            <person name="Lind A.E."/>
            <person name="van Eijk R."/>
            <person name="Schleper C."/>
            <person name="Guy L."/>
            <person name="Ettema T.J."/>
        </authorList>
    </citation>
    <scope>NUCLEOTIDE SEQUENCE</scope>
</reference>
<feature type="domain" description="Dockerin" evidence="1">
    <location>
        <begin position="96"/>
        <end position="166"/>
    </location>
</feature>
<feature type="non-terminal residue" evidence="2">
    <location>
        <position position="349"/>
    </location>
</feature>
<dbReference type="Gene3D" id="1.10.1330.10">
    <property type="entry name" value="Dockerin domain"/>
    <property type="match status" value="1"/>
</dbReference>
<dbReference type="InterPro" id="IPR018247">
    <property type="entry name" value="EF_Hand_1_Ca_BS"/>
</dbReference>
<dbReference type="GO" id="GO:0000272">
    <property type="term" value="P:polysaccharide catabolic process"/>
    <property type="evidence" value="ECO:0007669"/>
    <property type="project" value="InterPro"/>
</dbReference>
<dbReference type="InterPro" id="IPR013211">
    <property type="entry name" value="LVIVD"/>
</dbReference>
<gene>
    <name evidence="2" type="ORF">LCGC14_3078560</name>
</gene>
<dbReference type="EMBL" id="LAZR01065686">
    <property type="protein sequence ID" value="KKK55042.1"/>
    <property type="molecule type" value="Genomic_DNA"/>
</dbReference>
<comment type="caution">
    <text evidence="2">The sequence shown here is derived from an EMBL/GenBank/DDBJ whole genome shotgun (WGS) entry which is preliminary data.</text>
</comment>
<dbReference type="InterPro" id="IPR036439">
    <property type="entry name" value="Dockerin_dom_sf"/>
</dbReference>
<organism evidence="2">
    <name type="scientific">marine sediment metagenome</name>
    <dbReference type="NCBI Taxonomy" id="412755"/>
    <lineage>
        <taxon>unclassified sequences</taxon>
        <taxon>metagenomes</taxon>
        <taxon>ecological metagenomes</taxon>
    </lineage>
</organism>
<evidence type="ECO:0000313" key="2">
    <source>
        <dbReference type="EMBL" id="KKK55042.1"/>
    </source>
</evidence>
<feature type="non-terminal residue" evidence="2">
    <location>
        <position position="1"/>
    </location>
</feature>
<sequence>SAGLHIIDITTPASPSVITSFDTPGMALGVTIVGSRVCVADKYSVAVIDVSTPAAPSLYAVSDIPVNSLGTDVVNSRLLVADGNAGIAILRAHAHPNFLLGDFDGDGFVDLPDLAMLAGEWLGVETMLDILDVLFTDITDDGTVNLPDYAIMAENWLVTIYNPMPIVQWGQRDGQRDILTARIDGDNNLNFNVYNPALPASPPVANYYPAPASDNRTPRFYAAGTRPTWRMEIYDHIDGDYIGSYHQTLPGITNQTMIVWQSADFMPVDGDVAGFEAQLHNRQATDRGDLYWLVEKDGSWYISELAGEFNSMSMTTITTDDASALTWYDFTPFGLGGNAAGVATIGSQA</sequence>
<dbReference type="SUPFAM" id="SSF63446">
    <property type="entry name" value="Type I dockerin domain"/>
    <property type="match status" value="1"/>
</dbReference>
<name>A0A0F8WDX2_9ZZZZ</name>
<dbReference type="AlphaFoldDB" id="A0A0F8WDX2"/>
<dbReference type="InterPro" id="IPR016134">
    <property type="entry name" value="Dockerin_dom"/>
</dbReference>
<protein>
    <recommendedName>
        <fullName evidence="1">Dockerin domain-containing protein</fullName>
    </recommendedName>
</protein>
<dbReference type="PROSITE" id="PS00018">
    <property type="entry name" value="EF_HAND_1"/>
    <property type="match status" value="1"/>
</dbReference>